<dbReference type="AlphaFoldDB" id="A0AAV9A0H7"/>
<feature type="region of interest" description="Disordered" evidence="1">
    <location>
        <begin position="19"/>
        <end position="41"/>
    </location>
</feature>
<evidence type="ECO:0000256" key="2">
    <source>
        <dbReference type="SAM" id="Phobius"/>
    </source>
</evidence>
<sequence>MKTSTTEVVLGKCPWFRDKPPTLSQTHQYNPHKTSTTTSKKPEMKHLMVLVMVLVGLVVGPGVESQTLCNMSMGELVACRPYVSRPPARGKPASLCCSGLK</sequence>
<evidence type="ECO:0000256" key="1">
    <source>
        <dbReference type="SAM" id="MobiDB-lite"/>
    </source>
</evidence>
<dbReference type="Proteomes" id="UP001179952">
    <property type="component" value="Unassembled WGS sequence"/>
</dbReference>
<gene>
    <name evidence="3" type="ORF">QJS04_geneDACA024973</name>
</gene>
<evidence type="ECO:0000313" key="3">
    <source>
        <dbReference type="EMBL" id="KAK1257365.1"/>
    </source>
</evidence>
<keyword evidence="2" id="KW-0472">Membrane</keyword>
<feature type="transmembrane region" description="Helical" evidence="2">
    <location>
        <begin position="47"/>
        <end position="63"/>
    </location>
</feature>
<dbReference type="EMBL" id="JAUJYN010000047">
    <property type="protein sequence ID" value="KAK1257365.1"/>
    <property type="molecule type" value="Genomic_DNA"/>
</dbReference>
<reference evidence="3" key="1">
    <citation type="journal article" date="2023" name="Nat. Commun.">
        <title>Diploid and tetraploid genomes of Acorus and the evolution of monocots.</title>
        <authorList>
            <person name="Ma L."/>
            <person name="Liu K.W."/>
            <person name="Li Z."/>
            <person name="Hsiao Y.Y."/>
            <person name="Qi Y."/>
            <person name="Fu T."/>
            <person name="Tang G.D."/>
            <person name="Zhang D."/>
            <person name="Sun W.H."/>
            <person name="Liu D.K."/>
            <person name="Li Y."/>
            <person name="Chen G.Z."/>
            <person name="Liu X.D."/>
            <person name="Liao X.Y."/>
            <person name="Jiang Y.T."/>
            <person name="Yu X."/>
            <person name="Hao Y."/>
            <person name="Huang J."/>
            <person name="Zhao X.W."/>
            <person name="Ke S."/>
            <person name="Chen Y.Y."/>
            <person name="Wu W.L."/>
            <person name="Hsu J.L."/>
            <person name="Lin Y.F."/>
            <person name="Huang M.D."/>
            <person name="Li C.Y."/>
            <person name="Huang L."/>
            <person name="Wang Z.W."/>
            <person name="Zhao X."/>
            <person name="Zhong W.Y."/>
            <person name="Peng D.H."/>
            <person name="Ahmad S."/>
            <person name="Lan S."/>
            <person name="Zhang J.S."/>
            <person name="Tsai W.C."/>
            <person name="Van de Peer Y."/>
            <person name="Liu Z.J."/>
        </authorList>
    </citation>
    <scope>NUCLEOTIDE SEQUENCE</scope>
    <source>
        <strain evidence="3">SCP</strain>
    </source>
</reference>
<keyword evidence="2" id="KW-0812">Transmembrane</keyword>
<reference evidence="3" key="2">
    <citation type="submission" date="2023-06" db="EMBL/GenBank/DDBJ databases">
        <authorList>
            <person name="Ma L."/>
            <person name="Liu K.-W."/>
            <person name="Li Z."/>
            <person name="Hsiao Y.-Y."/>
            <person name="Qi Y."/>
            <person name="Fu T."/>
            <person name="Tang G."/>
            <person name="Zhang D."/>
            <person name="Sun W.-H."/>
            <person name="Liu D.-K."/>
            <person name="Li Y."/>
            <person name="Chen G.-Z."/>
            <person name="Liu X.-D."/>
            <person name="Liao X.-Y."/>
            <person name="Jiang Y.-T."/>
            <person name="Yu X."/>
            <person name="Hao Y."/>
            <person name="Huang J."/>
            <person name="Zhao X.-W."/>
            <person name="Ke S."/>
            <person name="Chen Y.-Y."/>
            <person name="Wu W.-L."/>
            <person name="Hsu J.-L."/>
            <person name="Lin Y.-F."/>
            <person name="Huang M.-D."/>
            <person name="Li C.-Y."/>
            <person name="Huang L."/>
            <person name="Wang Z.-W."/>
            <person name="Zhao X."/>
            <person name="Zhong W.-Y."/>
            <person name="Peng D.-H."/>
            <person name="Ahmad S."/>
            <person name="Lan S."/>
            <person name="Zhang J.-S."/>
            <person name="Tsai W.-C."/>
            <person name="Van De Peer Y."/>
            <person name="Liu Z.-J."/>
        </authorList>
    </citation>
    <scope>NUCLEOTIDE SEQUENCE</scope>
    <source>
        <strain evidence="3">SCP</strain>
        <tissue evidence="3">Leaves</tissue>
    </source>
</reference>
<proteinExistence type="predicted"/>
<keyword evidence="2" id="KW-1133">Transmembrane helix</keyword>
<accession>A0AAV9A0H7</accession>
<comment type="caution">
    <text evidence="3">The sequence shown here is derived from an EMBL/GenBank/DDBJ whole genome shotgun (WGS) entry which is preliminary data.</text>
</comment>
<keyword evidence="4" id="KW-1185">Reference proteome</keyword>
<protein>
    <submittedName>
        <fullName evidence="3">Uncharacterized protein</fullName>
    </submittedName>
</protein>
<name>A0AAV9A0H7_ACOGR</name>
<feature type="compositionally biased region" description="Polar residues" evidence="1">
    <location>
        <begin position="22"/>
        <end position="32"/>
    </location>
</feature>
<organism evidence="3 4">
    <name type="scientific">Acorus gramineus</name>
    <name type="common">Dwarf sweet flag</name>
    <dbReference type="NCBI Taxonomy" id="55184"/>
    <lineage>
        <taxon>Eukaryota</taxon>
        <taxon>Viridiplantae</taxon>
        <taxon>Streptophyta</taxon>
        <taxon>Embryophyta</taxon>
        <taxon>Tracheophyta</taxon>
        <taxon>Spermatophyta</taxon>
        <taxon>Magnoliopsida</taxon>
        <taxon>Liliopsida</taxon>
        <taxon>Acoraceae</taxon>
        <taxon>Acorus</taxon>
    </lineage>
</organism>
<evidence type="ECO:0000313" key="4">
    <source>
        <dbReference type="Proteomes" id="UP001179952"/>
    </source>
</evidence>